<dbReference type="GeneID" id="20202874"/>
<sequence>MATELVTPIKLHSSSSSTLSSTPPSLHNHQSLQQSHKADKLHHYSLDPPILNGCTPYPVINNKNNVENNKNHRKKQQRYNEKTQSDIYSSAALTNNQQQQHKQHLQKQHHQQFSQKTPQKQTDQQHLMHQQQQQHHSQQQAWNYNISPGCNSENHQSHVSGIIQQQQQKNQQHFQQFQHHTQLQQTNEFIQDQLMKNSILNYPNGWKPVNGFVADKIVRGNDQKLETDTYTCTPLPTPPTSQSINNVVKSDSAMTPVQSSSSMVSSTSLTATNSLSSTTTPITSTQSNTTKSFMPQFEDISDAEDDDDIRRSEEASKMKNTPLVSGSATGLTNISHMLSSNISSNNLFRPATPSGYTTNSKNNINPILNAHLAQSAWPNLNFGYPLPNTSVQLPLSLNSIINSSSVNTLTSPPSTTSISTLNANLSYSLASLALHPGLLAQQAALWKGFSPANKLPNTSTSRESSSSKAFSPNKIETFNHFNNANLTNLSFELLLQQSNILQNLPVDTKLLAASYEQVIPFLQMQMAKSAEVKQQQPPHLQEHHSLQQTQNQQYLQYQQQSTQQAQQPQHSRHDDKVQLFSPWHASSSKNNSPPKNNNIIINSSCSYTMNQSASNNIPIHLQNNGNNISLDATKHQSGPPPHTLLIVDDNKSESKVITKNSSLPMNHNFNNNINNSSSDYLSDKKLNFSSFPLSPAPLTSFSSSLSLPAAPSSSSLSLSSSSFIPLSSSILRNALPLKFDIKDNLQSACVISTNSFISSCSSNATIANSTNNLPTSCIKTSNSSSCNNSFIINSMYPNSNLMNIASNNYCTNSQNCNKICSSINNGNGNNFSQCIIQPSDITTALDTLTMQQRQKLQQQQQLIAADLNSKLLDACTTPRMNSPVTTTTSCSQTGESVECSAEYSMSSSCPRVPPLKIVLPQKSGDVTIEKPQIVIPQQKMSMPYVTGYAHTMEISLPATFVAASMSTATIPSAVSTKMTSCSDVISTTLTATKISSTSILKDKICAVDIQKHSGSINSFQSTYNIINSKNDHNIFNNATKCENVSNVCNTNDNVHSFHTNNKNHNNIINNTVINVTSCSNNDNNSKNVYNAAPMISNVECVPTKKRKTKHLFKTSGKDSDIETNVASKASSASTTSIALSTSTLGATTTSSNVEQAKNILSTATSLTSSTTTITSTISTSDKKFSSPIESSSSRAKSDKVNNGKQATQRSKQRTKKLSQ</sequence>
<reference evidence="4" key="1">
    <citation type="submission" date="2012-12" db="EMBL/GenBank/DDBJ databases">
        <authorList>
            <person name="Hellsten U."/>
            <person name="Grimwood J."/>
            <person name="Chapman J.A."/>
            <person name="Shapiro H."/>
            <person name="Aerts A."/>
            <person name="Otillar R.P."/>
            <person name="Terry A.Y."/>
            <person name="Boore J.L."/>
            <person name="Simakov O."/>
            <person name="Marletaz F."/>
            <person name="Cho S.-J."/>
            <person name="Edsinger-Gonzales E."/>
            <person name="Havlak P."/>
            <person name="Kuo D.-H."/>
            <person name="Larsson T."/>
            <person name="Lv J."/>
            <person name="Arendt D."/>
            <person name="Savage R."/>
            <person name="Osoegawa K."/>
            <person name="de Jong P."/>
            <person name="Lindberg D.R."/>
            <person name="Seaver E.C."/>
            <person name="Weisblat D.A."/>
            <person name="Putnam N.H."/>
            <person name="Grigoriev I.V."/>
            <person name="Rokhsar D.S."/>
        </authorList>
    </citation>
    <scope>NUCLEOTIDE SEQUENCE</scope>
</reference>
<feature type="compositionally biased region" description="Low complexity" evidence="1">
    <location>
        <begin position="1176"/>
        <end position="1194"/>
    </location>
</feature>
<feature type="region of interest" description="Disordered" evidence="1">
    <location>
        <begin position="95"/>
        <end position="180"/>
    </location>
</feature>
<name>T1F224_HELRO</name>
<reference evidence="2 4" key="2">
    <citation type="journal article" date="2013" name="Nature">
        <title>Insights into bilaterian evolution from three spiralian genomes.</title>
        <authorList>
            <person name="Simakov O."/>
            <person name="Marletaz F."/>
            <person name="Cho S.J."/>
            <person name="Edsinger-Gonzales E."/>
            <person name="Havlak P."/>
            <person name="Hellsten U."/>
            <person name="Kuo D.H."/>
            <person name="Larsson T."/>
            <person name="Lv J."/>
            <person name="Arendt D."/>
            <person name="Savage R."/>
            <person name="Osoegawa K."/>
            <person name="de Jong P."/>
            <person name="Grimwood J."/>
            <person name="Chapman J.A."/>
            <person name="Shapiro H."/>
            <person name="Aerts A."/>
            <person name="Otillar R.P."/>
            <person name="Terry A.Y."/>
            <person name="Boore J.L."/>
            <person name="Grigoriev I.V."/>
            <person name="Lindberg D.R."/>
            <person name="Seaver E.C."/>
            <person name="Weisblat D.A."/>
            <person name="Putnam N.H."/>
            <person name="Rokhsar D.S."/>
        </authorList>
    </citation>
    <scope>NUCLEOTIDE SEQUENCE</scope>
</reference>
<dbReference type="EMBL" id="KB096080">
    <property type="protein sequence ID" value="ESO08651.1"/>
    <property type="molecule type" value="Genomic_DNA"/>
</dbReference>
<evidence type="ECO:0000313" key="2">
    <source>
        <dbReference type="EMBL" id="ESO08651.1"/>
    </source>
</evidence>
<dbReference type="CTD" id="20202874"/>
<dbReference type="PANTHER" id="PTHR24330">
    <property type="entry name" value="HOMEOBOX PROTEIN BARH-LIKE"/>
    <property type="match status" value="1"/>
</dbReference>
<evidence type="ECO:0000313" key="4">
    <source>
        <dbReference type="Proteomes" id="UP000015101"/>
    </source>
</evidence>
<dbReference type="AlphaFoldDB" id="T1F224"/>
<feature type="region of interest" description="Disordered" evidence="1">
    <location>
        <begin position="530"/>
        <end position="576"/>
    </location>
</feature>
<accession>T1F224</accession>
<dbReference type="EnsemblMetazoa" id="HelroT169539">
    <property type="protein sequence ID" value="HelroP169539"/>
    <property type="gene ID" value="HelroG169539"/>
</dbReference>
<protein>
    <submittedName>
        <fullName evidence="2 3">Uncharacterized protein</fullName>
    </submittedName>
</protein>
<keyword evidence="4" id="KW-1185">Reference proteome</keyword>
<evidence type="ECO:0000313" key="3">
    <source>
        <dbReference type="EnsemblMetazoa" id="HelroP169539"/>
    </source>
</evidence>
<feature type="compositionally biased region" description="Low complexity" evidence="1">
    <location>
        <begin position="546"/>
        <end position="569"/>
    </location>
</feature>
<dbReference type="InterPro" id="IPR052145">
    <property type="entry name" value="Mediator/Homeobox_domain"/>
</dbReference>
<feature type="region of interest" description="Disordered" evidence="1">
    <location>
        <begin position="1176"/>
        <end position="1219"/>
    </location>
</feature>
<feature type="compositionally biased region" description="Basic residues" evidence="1">
    <location>
        <begin position="101"/>
        <end position="110"/>
    </location>
</feature>
<feature type="compositionally biased region" description="Basic and acidic residues" evidence="1">
    <location>
        <begin position="308"/>
        <end position="317"/>
    </location>
</feature>
<gene>
    <name evidence="3" type="primary">20202874</name>
    <name evidence="2" type="ORF">HELRODRAFT_169539</name>
</gene>
<feature type="compositionally biased region" description="Polar residues" evidence="1">
    <location>
        <begin position="141"/>
        <end position="163"/>
    </location>
</feature>
<dbReference type="KEGG" id="hro:HELRODRAFT_169539"/>
<feature type="region of interest" description="Disordered" evidence="1">
    <location>
        <begin position="1"/>
        <end position="39"/>
    </location>
</feature>
<dbReference type="HOGENOM" id="CLU_268881_0_0_1"/>
<dbReference type="EMBL" id="AMQM01003301">
    <property type="status" value="NOT_ANNOTATED_CDS"/>
    <property type="molecule type" value="Genomic_DNA"/>
</dbReference>
<feature type="compositionally biased region" description="Low complexity" evidence="1">
    <location>
        <begin position="271"/>
        <end position="290"/>
    </location>
</feature>
<dbReference type="Proteomes" id="UP000015101">
    <property type="component" value="Unassembled WGS sequence"/>
</dbReference>
<feature type="compositionally biased region" description="Low complexity" evidence="1">
    <location>
        <begin position="13"/>
        <end position="26"/>
    </location>
</feature>
<feature type="compositionally biased region" description="Basic residues" evidence="1">
    <location>
        <begin position="1210"/>
        <end position="1219"/>
    </location>
</feature>
<feature type="region of interest" description="Disordered" evidence="1">
    <location>
        <begin position="271"/>
        <end position="324"/>
    </location>
</feature>
<dbReference type="InParanoid" id="T1F224"/>
<dbReference type="PANTHER" id="PTHR24330:SF19">
    <property type="entry name" value="MEDIATOR OF RNA POLYMERASE II TRANSCRIPTION SUBUNIT 29"/>
    <property type="match status" value="1"/>
</dbReference>
<dbReference type="RefSeq" id="XP_009013581.1">
    <property type="nucleotide sequence ID" value="XM_009015333.1"/>
</dbReference>
<reference evidence="3" key="3">
    <citation type="submission" date="2015-06" db="UniProtKB">
        <authorList>
            <consortium name="EnsemblMetazoa"/>
        </authorList>
    </citation>
    <scope>IDENTIFICATION</scope>
</reference>
<evidence type="ECO:0000256" key="1">
    <source>
        <dbReference type="SAM" id="MobiDB-lite"/>
    </source>
</evidence>
<proteinExistence type="predicted"/>
<organism evidence="3 4">
    <name type="scientific">Helobdella robusta</name>
    <name type="common">Californian leech</name>
    <dbReference type="NCBI Taxonomy" id="6412"/>
    <lineage>
        <taxon>Eukaryota</taxon>
        <taxon>Metazoa</taxon>
        <taxon>Spiralia</taxon>
        <taxon>Lophotrochozoa</taxon>
        <taxon>Annelida</taxon>
        <taxon>Clitellata</taxon>
        <taxon>Hirudinea</taxon>
        <taxon>Rhynchobdellida</taxon>
        <taxon>Glossiphoniidae</taxon>
        <taxon>Helobdella</taxon>
    </lineage>
</organism>
<feature type="region of interest" description="Disordered" evidence="1">
    <location>
        <begin position="61"/>
        <end position="83"/>
    </location>
</feature>
<feature type="compositionally biased region" description="Low complexity" evidence="1">
    <location>
        <begin position="164"/>
        <end position="180"/>
    </location>
</feature>
<feature type="compositionally biased region" description="Low complexity" evidence="1">
    <location>
        <begin position="111"/>
        <end position="140"/>
    </location>
</feature>